<dbReference type="Gene3D" id="3.40.1110.10">
    <property type="entry name" value="Calcium-transporting ATPase, cytoplasmic domain N"/>
    <property type="match status" value="1"/>
</dbReference>
<dbReference type="GO" id="GO:0000166">
    <property type="term" value="F:nucleotide binding"/>
    <property type="evidence" value="ECO:0007669"/>
    <property type="project" value="InterPro"/>
</dbReference>
<keyword evidence="3 8" id="KW-0812">Transmembrane</keyword>
<sequence>MALLRPLAWCSVLSARCSVLFNKPKTQFHTNCLEFPVDMKLWRKFRKRLKHLFWNWYMRCSSRKQRRRSRYCPTENEVWLEYYADYLHLWPFRELCSKLETNTVRGLTDDAARARLARNGPNVLPIRTKHMPYILRLARHCFTMDGVLLLLSAIACLVLFIWLKSHSEHVYIEYLIACGILLFTFVLYGYLRKLQENDTESLVTAFEDLMPRYCTVIRDGEKEIILTQKVVMGDIVPISYGQRLPADLRFFNCFGLEVNNVALTGYTDPRQIFPLAIDDRQQRYSSQNVGLACSHAMKGYAYGVAIACGKDTEVGKMAQLSFEKRPKSRVAKHLQQFSCYMILVVVVCIITIFYTISFQALHMGLQVSFSLLMALMPLFLPPLLWWGLWFTKNRMLKRQCFVRNLHASSTVGLTTVIVSDATGTLTRRQMRVREIFVNMMLLSGDDPDITDMGETFDELVKAMILCNDAYVPPGQIGVPKLKRHLYGNMLDMTLLRYGMQFESDIDKLRRDYEKVANKTYTDSDRLQVTVHKLTDEDGKAKLILLMKGHCDAVLRRCGTIIVDDEDLQIDDVIYDIISNLSDSLVEAGRHVRAFAYKEIDREVEVRRFSLFHTGARDTDSRYRDYMAVDTFNLRFLGMVAAHYPPRSTIKSAVHKCRTAGIKIAIVTSQKPETAKALALDVDILGGLWLVDQTNLRTATGDTSTDIVDMLEIAGLKPNHQKWQIEQLLLSQRDLVCANCSVDQHYMIVDACIRMGAVVSVIGYNLHHTPALQRANVGVAKFGGATTCDAGADVILLDGSFATLVGVISLSRLFFENMKKAMAYCMATNITFLLVHFSFLLIQLPLWIRVISVFIVQFMVNLIPACALIVELAEERLMMQKPKVYDDHLVNRRLLFVTHILVGPIEAAAVFIVYFKYMAHHGFLPKTLYGLNYKWYDPNVDDIIDTYGQEWNHATRMQLDNKVGSLVLMCLITMQAVNLMLSKTARANVLNHCFDNTSLLVAVSYLIGLIIFIHNMDFPECFYLSHIESWLILFSTVWPFAIFLIVIESTRRYFLRLFPESWLETLTYY</sequence>
<feature type="transmembrane region" description="Helical" evidence="8">
    <location>
        <begin position="141"/>
        <end position="163"/>
    </location>
</feature>
<keyword evidence="6 8" id="KW-0472">Membrane</keyword>
<dbReference type="AlphaFoldDB" id="B3MEE6"/>
<dbReference type="InterPro" id="IPR050510">
    <property type="entry name" value="Cation_transp_ATPase_P-type"/>
</dbReference>
<dbReference type="Proteomes" id="UP000007801">
    <property type="component" value="Unassembled WGS sequence"/>
</dbReference>
<evidence type="ECO:0000313" key="11">
    <source>
        <dbReference type="EMBL" id="EDV36552.2"/>
    </source>
</evidence>
<dbReference type="InterPro" id="IPR008250">
    <property type="entry name" value="ATPase_P-typ_transduc_dom_A_sf"/>
</dbReference>
<dbReference type="SMR" id="B3MEE6"/>
<dbReference type="InterPro" id="IPR023214">
    <property type="entry name" value="HAD_sf"/>
</dbReference>
<keyword evidence="2" id="KW-1003">Cell membrane</keyword>
<feature type="transmembrane region" description="Helical" evidence="8">
    <location>
        <begin position="820"/>
        <end position="841"/>
    </location>
</feature>
<dbReference type="PANTHER" id="PTHR43294">
    <property type="entry name" value="SODIUM/POTASSIUM-TRANSPORTING ATPASE SUBUNIT ALPHA"/>
    <property type="match status" value="1"/>
</dbReference>
<dbReference type="SUPFAM" id="SSF56784">
    <property type="entry name" value="HAD-like"/>
    <property type="match status" value="1"/>
</dbReference>
<dbReference type="Gene3D" id="2.70.150.10">
    <property type="entry name" value="Calcium-transporting ATPase, cytoplasmic transduction domain A"/>
    <property type="match status" value="1"/>
</dbReference>
<dbReference type="Pfam" id="PF00122">
    <property type="entry name" value="E1-E2_ATPase"/>
    <property type="match status" value="1"/>
</dbReference>
<dbReference type="SUPFAM" id="SSF81665">
    <property type="entry name" value="Calcium ATPase, transmembrane domain M"/>
    <property type="match status" value="1"/>
</dbReference>
<feature type="transmembrane region" description="Helical" evidence="8">
    <location>
        <begin position="992"/>
        <end position="1014"/>
    </location>
</feature>
<keyword evidence="5" id="KW-0915">Sodium</keyword>
<comment type="subcellular location">
    <subcellularLocation>
        <location evidence="1">Cell membrane</location>
        <topology evidence="1">Multi-pass membrane protein</topology>
    </subcellularLocation>
</comment>
<feature type="signal peptide" evidence="9">
    <location>
        <begin position="1"/>
        <end position="15"/>
    </location>
</feature>
<dbReference type="Gene3D" id="3.40.50.1000">
    <property type="entry name" value="HAD superfamily/HAD-like"/>
    <property type="match status" value="1"/>
</dbReference>
<evidence type="ECO:0000256" key="6">
    <source>
        <dbReference type="ARBA" id="ARBA00023136"/>
    </source>
</evidence>
<evidence type="ECO:0000256" key="2">
    <source>
        <dbReference type="ARBA" id="ARBA00022475"/>
    </source>
</evidence>
<dbReference type="GO" id="GO:0006814">
    <property type="term" value="P:sodium ion transport"/>
    <property type="evidence" value="ECO:0007669"/>
    <property type="project" value="UniProtKB-KW"/>
</dbReference>
<feature type="transmembrane region" description="Helical" evidence="8">
    <location>
        <begin position="962"/>
        <end position="980"/>
    </location>
</feature>
<dbReference type="HOGENOM" id="CLU_002360_4_3_1"/>
<dbReference type="InterPro" id="IPR023299">
    <property type="entry name" value="ATPase_P-typ_cyto_dom_N"/>
</dbReference>
<evidence type="ECO:0000256" key="3">
    <source>
        <dbReference type="ARBA" id="ARBA00022692"/>
    </source>
</evidence>
<feature type="transmembrane region" description="Helical" evidence="8">
    <location>
        <begin position="847"/>
        <end position="872"/>
    </location>
</feature>
<evidence type="ECO:0000256" key="5">
    <source>
        <dbReference type="ARBA" id="ARBA00023053"/>
    </source>
</evidence>
<feature type="domain" description="Cation-transporting P-type ATPase N-terminal" evidence="10">
    <location>
        <begin position="86"/>
        <end position="161"/>
    </location>
</feature>
<dbReference type="SUPFAM" id="SSF81660">
    <property type="entry name" value="Metal cation-transporting ATPase, ATP-binding domain N"/>
    <property type="match status" value="1"/>
</dbReference>
<feature type="transmembrane region" description="Helical" evidence="8">
    <location>
        <begin position="1026"/>
        <end position="1046"/>
    </location>
</feature>
<dbReference type="SUPFAM" id="SSF81653">
    <property type="entry name" value="Calcium ATPase, transduction domain A"/>
    <property type="match status" value="1"/>
</dbReference>
<feature type="chain" id="PRO_5012632809" description="Cation-transporting P-type ATPase N-terminal domain-containing protein" evidence="9">
    <location>
        <begin position="16"/>
        <end position="1068"/>
    </location>
</feature>
<dbReference type="Gene3D" id="1.20.1110.10">
    <property type="entry name" value="Calcium-transporting ATPase, transmembrane domain"/>
    <property type="match status" value="1"/>
</dbReference>
<keyword evidence="12" id="KW-1185">Reference proteome</keyword>
<keyword evidence="7" id="KW-0813">Transport</keyword>
<feature type="transmembrane region" description="Helical" evidence="8">
    <location>
        <begin position="893"/>
        <end position="914"/>
    </location>
</feature>
<accession>B3MEE6</accession>
<dbReference type="Pfam" id="PF00689">
    <property type="entry name" value="Cation_ATPase_C"/>
    <property type="match status" value="1"/>
</dbReference>
<evidence type="ECO:0000256" key="4">
    <source>
        <dbReference type="ARBA" id="ARBA00022989"/>
    </source>
</evidence>
<reference evidence="11 12" key="1">
    <citation type="journal article" date="2007" name="Nature">
        <title>Evolution of genes and genomes on the Drosophila phylogeny.</title>
        <authorList>
            <consortium name="Drosophila 12 Genomes Consortium"/>
            <person name="Clark A.G."/>
            <person name="Eisen M.B."/>
            <person name="Smith D.R."/>
            <person name="Bergman C.M."/>
            <person name="Oliver B."/>
            <person name="Markow T.A."/>
            <person name="Kaufman T.C."/>
            <person name="Kellis M."/>
            <person name="Gelbart W."/>
            <person name="Iyer V.N."/>
            <person name="Pollard D.A."/>
            <person name="Sackton T.B."/>
            <person name="Larracuente A.M."/>
            <person name="Singh N.D."/>
            <person name="Abad J.P."/>
            <person name="Abt D.N."/>
            <person name="Adryan B."/>
            <person name="Aguade M."/>
            <person name="Akashi H."/>
            <person name="Anderson W.W."/>
            <person name="Aquadro C.F."/>
            <person name="Ardell D.H."/>
            <person name="Arguello R."/>
            <person name="Artieri C.G."/>
            <person name="Barbash D.A."/>
            <person name="Barker D."/>
            <person name="Barsanti P."/>
            <person name="Batterham P."/>
            <person name="Batzoglou S."/>
            <person name="Begun D."/>
            <person name="Bhutkar A."/>
            <person name="Blanco E."/>
            <person name="Bosak S.A."/>
            <person name="Bradley R.K."/>
            <person name="Brand A.D."/>
            <person name="Brent M.R."/>
            <person name="Brooks A.N."/>
            <person name="Brown R.H."/>
            <person name="Butlin R.K."/>
            <person name="Caggese C."/>
            <person name="Calvi B.R."/>
            <person name="Bernardo de Carvalho A."/>
            <person name="Caspi A."/>
            <person name="Castrezana S."/>
            <person name="Celniker S.E."/>
            <person name="Chang J.L."/>
            <person name="Chapple C."/>
            <person name="Chatterji S."/>
            <person name="Chinwalla A."/>
            <person name="Civetta A."/>
            <person name="Clifton S.W."/>
            <person name="Comeron J.M."/>
            <person name="Costello J.C."/>
            <person name="Coyne J.A."/>
            <person name="Daub J."/>
            <person name="David R.G."/>
            <person name="Delcher A.L."/>
            <person name="Delehaunty K."/>
            <person name="Do C.B."/>
            <person name="Ebling H."/>
            <person name="Edwards K."/>
            <person name="Eickbush T."/>
            <person name="Evans J.D."/>
            <person name="Filipski A."/>
            <person name="Findeiss S."/>
            <person name="Freyhult E."/>
            <person name="Fulton L."/>
            <person name="Fulton R."/>
            <person name="Garcia A.C."/>
            <person name="Gardiner A."/>
            <person name="Garfield D.A."/>
            <person name="Garvin B.E."/>
            <person name="Gibson G."/>
            <person name="Gilbert D."/>
            <person name="Gnerre S."/>
            <person name="Godfrey J."/>
            <person name="Good R."/>
            <person name="Gotea V."/>
            <person name="Gravely B."/>
            <person name="Greenberg A.J."/>
            <person name="Griffiths-Jones S."/>
            <person name="Gross S."/>
            <person name="Guigo R."/>
            <person name="Gustafson E.A."/>
            <person name="Haerty W."/>
            <person name="Hahn M.W."/>
            <person name="Halligan D.L."/>
            <person name="Halpern A.L."/>
            <person name="Halter G.M."/>
            <person name="Han M.V."/>
            <person name="Heger A."/>
            <person name="Hillier L."/>
            <person name="Hinrichs A.S."/>
            <person name="Holmes I."/>
            <person name="Hoskins R.A."/>
            <person name="Hubisz M.J."/>
            <person name="Hultmark D."/>
            <person name="Huntley M.A."/>
            <person name="Jaffe D.B."/>
            <person name="Jagadeeshan S."/>
            <person name="Jeck W.R."/>
            <person name="Johnson J."/>
            <person name="Jones C.D."/>
            <person name="Jordan W.C."/>
            <person name="Karpen G.H."/>
            <person name="Kataoka E."/>
            <person name="Keightley P.D."/>
            <person name="Kheradpour P."/>
            <person name="Kirkness E.F."/>
            <person name="Koerich L.B."/>
            <person name="Kristiansen K."/>
            <person name="Kudrna D."/>
            <person name="Kulathinal R.J."/>
            <person name="Kumar S."/>
            <person name="Kwok R."/>
            <person name="Lander E."/>
            <person name="Langley C.H."/>
            <person name="Lapoint R."/>
            <person name="Lazzaro B.P."/>
            <person name="Lee S.J."/>
            <person name="Levesque L."/>
            <person name="Li R."/>
            <person name="Lin C.F."/>
            <person name="Lin M.F."/>
            <person name="Lindblad-Toh K."/>
            <person name="Llopart A."/>
            <person name="Long M."/>
            <person name="Low L."/>
            <person name="Lozovsky E."/>
            <person name="Lu J."/>
            <person name="Luo M."/>
            <person name="Machado C.A."/>
            <person name="Makalowski W."/>
            <person name="Marzo M."/>
            <person name="Matsuda M."/>
            <person name="Matzkin L."/>
            <person name="McAllister B."/>
            <person name="McBride C.S."/>
            <person name="McKernan B."/>
            <person name="McKernan K."/>
            <person name="Mendez-Lago M."/>
            <person name="Minx P."/>
            <person name="Mollenhauer M.U."/>
            <person name="Montooth K."/>
            <person name="Mount S.M."/>
            <person name="Mu X."/>
            <person name="Myers E."/>
            <person name="Negre B."/>
            <person name="Newfeld S."/>
            <person name="Nielsen R."/>
            <person name="Noor M.A."/>
            <person name="O'Grady P."/>
            <person name="Pachter L."/>
            <person name="Papaceit M."/>
            <person name="Parisi M.J."/>
            <person name="Parisi M."/>
            <person name="Parts L."/>
            <person name="Pedersen J.S."/>
            <person name="Pesole G."/>
            <person name="Phillippy A.M."/>
            <person name="Ponting C.P."/>
            <person name="Pop M."/>
            <person name="Porcelli D."/>
            <person name="Powell J.R."/>
            <person name="Prohaska S."/>
            <person name="Pruitt K."/>
            <person name="Puig M."/>
            <person name="Quesneville H."/>
            <person name="Ram K.R."/>
            <person name="Rand D."/>
            <person name="Rasmussen M.D."/>
            <person name="Reed L.K."/>
            <person name="Reenan R."/>
            <person name="Reily A."/>
            <person name="Remington K.A."/>
            <person name="Rieger T.T."/>
            <person name="Ritchie M.G."/>
            <person name="Robin C."/>
            <person name="Rogers Y.H."/>
            <person name="Rohde C."/>
            <person name="Rozas J."/>
            <person name="Rubenfield M.J."/>
            <person name="Ruiz A."/>
            <person name="Russo S."/>
            <person name="Salzberg S.L."/>
            <person name="Sanchez-Gracia A."/>
            <person name="Saranga D.J."/>
            <person name="Sato H."/>
            <person name="Schaeffer S.W."/>
            <person name="Schatz M.C."/>
            <person name="Schlenke T."/>
            <person name="Schwartz R."/>
            <person name="Segarra C."/>
            <person name="Singh R.S."/>
            <person name="Sirot L."/>
            <person name="Sirota M."/>
            <person name="Sisneros N.B."/>
            <person name="Smith C.D."/>
            <person name="Smith T.F."/>
            <person name="Spieth J."/>
            <person name="Stage D.E."/>
            <person name="Stark A."/>
            <person name="Stephan W."/>
            <person name="Strausberg R.L."/>
            <person name="Strempel S."/>
            <person name="Sturgill D."/>
            <person name="Sutton G."/>
            <person name="Sutton G.G."/>
            <person name="Tao W."/>
            <person name="Teichmann S."/>
            <person name="Tobari Y.N."/>
            <person name="Tomimura Y."/>
            <person name="Tsolas J.M."/>
            <person name="Valente V.L."/>
            <person name="Venter E."/>
            <person name="Venter J.C."/>
            <person name="Vicario S."/>
            <person name="Vieira F.G."/>
            <person name="Vilella A.J."/>
            <person name="Villasante A."/>
            <person name="Walenz B."/>
            <person name="Wang J."/>
            <person name="Wasserman M."/>
            <person name="Watts T."/>
            <person name="Wilson D."/>
            <person name="Wilson R.K."/>
            <person name="Wing R.A."/>
            <person name="Wolfner M.F."/>
            <person name="Wong A."/>
            <person name="Wong G.K."/>
            <person name="Wu C.I."/>
            <person name="Wu G."/>
            <person name="Yamamoto D."/>
            <person name="Yang H.P."/>
            <person name="Yang S.P."/>
            <person name="Yorke J.A."/>
            <person name="Yoshida K."/>
            <person name="Zdobnov E."/>
            <person name="Zhang P."/>
            <person name="Zhang Y."/>
            <person name="Zimin A.V."/>
            <person name="Baldwin J."/>
            <person name="Abdouelleil A."/>
            <person name="Abdulkadir J."/>
            <person name="Abebe A."/>
            <person name="Abera B."/>
            <person name="Abreu J."/>
            <person name="Acer S.C."/>
            <person name="Aftuck L."/>
            <person name="Alexander A."/>
            <person name="An P."/>
            <person name="Anderson E."/>
            <person name="Anderson S."/>
            <person name="Arachi H."/>
            <person name="Azer M."/>
            <person name="Bachantsang P."/>
            <person name="Barry A."/>
            <person name="Bayul T."/>
            <person name="Berlin A."/>
            <person name="Bessette D."/>
            <person name="Bloom T."/>
            <person name="Blye J."/>
            <person name="Boguslavskiy L."/>
            <person name="Bonnet C."/>
            <person name="Boukhgalter B."/>
            <person name="Bourzgui I."/>
            <person name="Brown A."/>
            <person name="Cahill P."/>
            <person name="Channer S."/>
            <person name="Cheshatsang Y."/>
            <person name="Chuda L."/>
            <person name="Citroen M."/>
            <person name="Collymore A."/>
            <person name="Cooke P."/>
            <person name="Costello M."/>
            <person name="D'Aco K."/>
            <person name="Daza R."/>
            <person name="De Haan G."/>
            <person name="DeGray S."/>
            <person name="DeMaso C."/>
            <person name="Dhargay N."/>
            <person name="Dooley K."/>
            <person name="Dooley E."/>
            <person name="Doricent M."/>
            <person name="Dorje P."/>
            <person name="Dorjee K."/>
            <person name="Dupes A."/>
            <person name="Elong R."/>
            <person name="Falk J."/>
            <person name="Farina A."/>
            <person name="Faro S."/>
            <person name="Ferguson D."/>
            <person name="Fisher S."/>
            <person name="Foley C.D."/>
            <person name="Franke A."/>
            <person name="Friedrich D."/>
            <person name="Gadbois L."/>
            <person name="Gearin G."/>
            <person name="Gearin C.R."/>
            <person name="Giannoukos G."/>
            <person name="Goode T."/>
            <person name="Graham J."/>
            <person name="Grandbois E."/>
            <person name="Grewal S."/>
            <person name="Gyaltsen K."/>
            <person name="Hafez N."/>
            <person name="Hagos B."/>
            <person name="Hall J."/>
            <person name="Henson C."/>
            <person name="Hollinger A."/>
            <person name="Honan T."/>
            <person name="Huard M.D."/>
            <person name="Hughes L."/>
            <person name="Hurhula B."/>
            <person name="Husby M.E."/>
            <person name="Kamat A."/>
            <person name="Kanga B."/>
            <person name="Kashin S."/>
            <person name="Khazanovich D."/>
            <person name="Kisner P."/>
            <person name="Lance K."/>
            <person name="Lara M."/>
            <person name="Lee W."/>
            <person name="Lennon N."/>
            <person name="Letendre F."/>
            <person name="LeVine R."/>
            <person name="Lipovsky A."/>
            <person name="Liu X."/>
            <person name="Liu J."/>
            <person name="Liu S."/>
            <person name="Lokyitsang T."/>
            <person name="Lokyitsang Y."/>
            <person name="Lubonja R."/>
            <person name="Lui A."/>
            <person name="MacDonald P."/>
            <person name="Magnisalis V."/>
            <person name="Maru K."/>
            <person name="Matthews C."/>
            <person name="McCusker W."/>
            <person name="McDonough S."/>
            <person name="Mehta T."/>
            <person name="Meldrim J."/>
            <person name="Meneus L."/>
            <person name="Mihai O."/>
            <person name="Mihalev A."/>
            <person name="Mihova T."/>
            <person name="Mittelman R."/>
            <person name="Mlenga V."/>
            <person name="Montmayeur A."/>
            <person name="Mulrain L."/>
            <person name="Navidi A."/>
            <person name="Naylor J."/>
            <person name="Negash T."/>
            <person name="Nguyen T."/>
            <person name="Nguyen N."/>
            <person name="Nicol R."/>
            <person name="Norbu C."/>
            <person name="Norbu N."/>
            <person name="Novod N."/>
            <person name="O'Neill B."/>
            <person name="Osman S."/>
            <person name="Markiewicz E."/>
            <person name="Oyono O.L."/>
            <person name="Patti C."/>
            <person name="Phunkhang P."/>
            <person name="Pierre F."/>
            <person name="Priest M."/>
            <person name="Raghuraman S."/>
            <person name="Rege F."/>
            <person name="Reyes R."/>
            <person name="Rise C."/>
            <person name="Rogov P."/>
            <person name="Ross K."/>
            <person name="Ryan E."/>
            <person name="Settipalli S."/>
            <person name="Shea T."/>
            <person name="Sherpa N."/>
            <person name="Shi L."/>
            <person name="Shih D."/>
            <person name="Sparrow T."/>
            <person name="Spaulding J."/>
            <person name="Stalker J."/>
            <person name="Stange-Thomann N."/>
            <person name="Stavropoulos S."/>
            <person name="Stone C."/>
            <person name="Strader C."/>
            <person name="Tesfaye S."/>
            <person name="Thomson T."/>
            <person name="Thoulutsang Y."/>
            <person name="Thoulutsang D."/>
            <person name="Topham K."/>
            <person name="Topping I."/>
            <person name="Tsamla T."/>
            <person name="Vassiliev H."/>
            <person name="Vo A."/>
            <person name="Wangchuk T."/>
            <person name="Wangdi T."/>
            <person name="Weiand M."/>
            <person name="Wilkinson J."/>
            <person name="Wilson A."/>
            <person name="Yadav S."/>
            <person name="Young G."/>
            <person name="Yu Q."/>
            <person name="Zembek L."/>
            <person name="Zhong D."/>
            <person name="Zimmer A."/>
            <person name="Zwirko Z."/>
            <person name="Jaffe D.B."/>
            <person name="Alvarez P."/>
            <person name="Brockman W."/>
            <person name="Butler J."/>
            <person name="Chin C."/>
            <person name="Gnerre S."/>
            <person name="Grabherr M."/>
            <person name="Kleber M."/>
            <person name="Mauceli E."/>
            <person name="MacCallum I."/>
        </authorList>
    </citation>
    <scope>NUCLEOTIDE SEQUENCE [LARGE SCALE GENOMIC DNA]</scope>
    <source>
        <strain evidence="12">Tucson 14024-0371.13</strain>
    </source>
</reference>
<evidence type="ECO:0000259" key="10">
    <source>
        <dbReference type="SMART" id="SM00831"/>
    </source>
</evidence>
<evidence type="ECO:0000256" key="7">
    <source>
        <dbReference type="ARBA" id="ARBA00023201"/>
    </source>
</evidence>
<dbReference type="Pfam" id="PF13246">
    <property type="entry name" value="Cation_ATPase"/>
    <property type="match status" value="1"/>
</dbReference>
<keyword evidence="7" id="KW-0406">Ion transport</keyword>
<dbReference type="eggNOG" id="KOG0203">
    <property type="taxonomic scope" value="Eukaryota"/>
</dbReference>
<dbReference type="OrthoDB" id="7883161at2759"/>
<dbReference type="InterPro" id="IPR006068">
    <property type="entry name" value="ATPase_P-typ_cation-transptr_C"/>
</dbReference>
<dbReference type="PRINTS" id="PR00119">
    <property type="entry name" value="CATATPASE"/>
</dbReference>
<keyword evidence="7" id="KW-0739">Sodium transport</keyword>
<gene>
    <name evidence="11" type="primary">Dana\GF13018</name>
    <name evidence="11" type="synonym">dana_GLEANR_13033</name>
    <name evidence="11" type="ORF">GF13018</name>
</gene>
<dbReference type="InterPro" id="IPR036412">
    <property type="entry name" value="HAD-like_sf"/>
</dbReference>
<evidence type="ECO:0000256" key="9">
    <source>
        <dbReference type="SAM" id="SignalP"/>
    </source>
</evidence>
<dbReference type="STRING" id="7217.B3MEE6"/>
<dbReference type="InterPro" id="IPR023298">
    <property type="entry name" value="ATPase_P-typ_TM_dom_sf"/>
</dbReference>
<dbReference type="InterPro" id="IPR059000">
    <property type="entry name" value="ATPase_P-type_domA"/>
</dbReference>
<feature type="transmembrane region" description="Helical" evidence="8">
    <location>
        <begin position="337"/>
        <end position="356"/>
    </location>
</feature>
<evidence type="ECO:0000256" key="1">
    <source>
        <dbReference type="ARBA" id="ARBA00004651"/>
    </source>
</evidence>
<name>B3MEE6_DROAN</name>
<keyword evidence="4 8" id="KW-1133">Transmembrane helix</keyword>
<dbReference type="EMBL" id="CH902619">
    <property type="protein sequence ID" value="EDV36552.2"/>
    <property type="molecule type" value="Genomic_DNA"/>
</dbReference>
<organism evidence="11 12">
    <name type="scientific">Drosophila ananassae</name>
    <name type="common">Fruit fly</name>
    <dbReference type="NCBI Taxonomy" id="7217"/>
    <lineage>
        <taxon>Eukaryota</taxon>
        <taxon>Metazoa</taxon>
        <taxon>Ecdysozoa</taxon>
        <taxon>Arthropoda</taxon>
        <taxon>Hexapoda</taxon>
        <taxon>Insecta</taxon>
        <taxon>Pterygota</taxon>
        <taxon>Neoptera</taxon>
        <taxon>Endopterygota</taxon>
        <taxon>Diptera</taxon>
        <taxon>Brachycera</taxon>
        <taxon>Muscomorpha</taxon>
        <taxon>Ephydroidea</taxon>
        <taxon>Drosophilidae</taxon>
        <taxon>Drosophila</taxon>
        <taxon>Sophophora</taxon>
    </lineage>
</organism>
<keyword evidence="9" id="KW-0732">Signal</keyword>
<dbReference type="SMART" id="SM00831">
    <property type="entry name" value="Cation_ATPase_N"/>
    <property type="match status" value="1"/>
</dbReference>
<protein>
    <recommendedName>
        <fullName evidence="10">Cation-transporting P-type ATPase N-terminal domain-containing protein</fullName>
    </recommendedName>
</protein>
<dbReference type="InterPro" id="IPR004014">
    <property type="entry name" value="ATPase_P-typ_cation-transptr_N"/>
</dbReference>
<dbReference type="PRINTS" id="PR00121">
    <property type="entry name" value="NAKATPASE"/>
</dbReference>
<evidence type="ECO:0000313" key="12">
    <source>
        <dbReference type="Proteomes" id="UP000007801"/>
    </source>
</evidence>
<dbReference type="GO" id="GO:0005886">
    <property type="term" value="C:plasma membrane"/>
    <property type="evidence" value="ECO:0007669"/>
    <property type="project" value="UniProtKB-SubCell"/>
</dbReference>
<feature type="transmembrane region" description="Helical" evidence="8">
    <location>
        <begin position="368"/>
        <end position="389"/>
    </location>
</feature>
<proteinExistence type="predicted"/>
<dbReference type="Pfam" id="PF00690">
    <property type="entry name" value="Cation_ATPase_N"/>
    <property type="match status" value="1"/>
</dbReference>
<dbReference type="PANTHER" id="PTHR43294:SF13">
    <property type="entry name" value="SODIUM_POTASSIUM-TRANSPORTING ATPASE SUBUNIT ALPHA"/>
    <property type="match status" value="1"/>
</dbReference>
<feature type="transmembrane region" description="Helical" evidence="8">
    <location>
        <begin position="169"/>
        <end position="191"/>
    </location>
</feature>
<evidence type="ECO:0000256" key="8">
    <source>
        <dbReference type="SAM" id="Phobius"/>
    </source>
</evidence>
<dbReference type="InParanoid" id="B3MEE6"/>